<dbReference type="SUPFAM" id="SSF53383">
    <property type="entry name" value="PLP-dependent transferases"/>
    <property type="match status" value="1"/>
</dbReference>
<keyword evidence="7" id="KW-0408">Iron</keyword>
<evidence type="ECO:0000256" key="3">
    <source>
        <dbReference type="ARBA" id="ARBA00012239"/>
    </source>
</evidence>
<evidence type="ECO:0000313" key="12">
    <source>
        <dbReference type="EMBL" id="OGD40362.1"/>
    </source>
</evidence>
<evidence type="ECO:0000256" key="5">
    <source>
        <dbReference type="ARBA" id="ARBA00022723"/>
    </source>
</evidence>
<dbReference type="EMBL" id="MEYV01000010">
    <property type="protein sequence ID" value="OGD40362.1"/>
    <property type="molecule type" value="Genomic_DNA"/>
</dbReference>
<dbReference type="Pfam" id="PF00266">
    <property type="entry name" value="Aminotran_5"/>
    <property type="match status" value="1"/>
</dbReference>
<reference evidence="12 13" key="1">
    <citation type="journal article" date="2016" name="Nat. Commun.">
        <title>Thousands of microbial genomes shed light on interconnected biogeochemical processes in an aquifer system.</title>
        <authorList>
            <person name="Anantharaman K."/>
            <person name="Brown C.T."/>
            <person name="Hug L.A."/>
            <person name="Sharon I."/>
            <person name="Castelle C.J."/>
            <person name="Probst A.J."/>
            <person name="Thomas B.C."/>
            <person name="Singh A."/>
            <person name="Wilkins M.J."/>
            <person name="Karaoz U."/>
            <person name="Brodie E.L."/>
            <person name="Williams K.H."/>
            <person name="Hubbard S.S."/>
            <person name="Banfield J.F."/>
        </authorList>
    </citation>
    <scope>NUCLEOTIDE SEQUENCE [LARGE SCALE GENOMIC DNA]</scope>
</reference>
<dbReference type="EC" id="2.8.1.7" evidence="3"/>
<keyword evidence="8" id="KW-0411">Iron-sulfur</keyword>
<evidence type="ECO:0000313" key="13">
    <source>
        <dbReference type="Proteomes" id="UP000177197"/>
    </source>
</evidence>
<comment type="similarity">
    <text evidence="2">Belongs to the class-V pyridoxal-phosphate-dependent aminotransferase family. NifS/IscS subfamily.</text>
</comment>
<organism evidence="12 13">
    <name type="scientific">Candidatus Azambacteria bacterium RIFCSPLOWO2_02_FULL_44_14</name>
    <dbReference type="NCBI Taxonomy" id="1797306"/>
    <lineage>
        <taxon>Bacteria</taxon>
        <taxon>Candidatus Azamiibacteriota</taxon>
    </lineage>
</organism>
<dbReference type="InterPro" id="IPR016454">
    <property type="entry name" value="Cysteine_dSase"/>
</dbReference>
<keyword evidence="4" id="KW-0808">Transferase</keyword>
<dbReference type="Gene3D" id="3.90.1150.10">
    <property type="entry name" value="Aspartate Aminotransferase, domain 1"/>
    <property type="match status" value="1"/>
</dbReference>
<dbReference type="GO" id="GO:0031071">
    <property type="term" value="F:cysteine desulfurase activity"/>
    <property type="evidence" value="ECO:0007669"/>
    <property type="project" value="UniProtKB-EC"/>
</dbReference>
<dbReference type="PIRSF" id="PIRSF005572">
    <property type="entry name" value="NifS"/>
    <property type="match status" value="1"/>
</dbReference>
<accession>A0A1F5CBV0</accession>
<protein>
    <recommendedName>
        <fullName evidence="3">cysteine desulfurase</fullName>
        <ecNumber evidence="3">2.8.1.7</ecNumber>
    </recommendedName>
</protein>
<dbReference type="PANTHER" id="PTHR11601:SF34">
    <property type="entry name" value="CYSTEINE DESULFURASE"/>
    <property type="match status" value="1"/>
</dbReference>
<dbReference type="GO" id="GO:0051536">
    <property type="term" value="F:iron-sulfur cluster binding"/>
    <property type="evidence" value="ECO:0007669"/>
    <property type="project" value="UniProtKB-KW"/>
</dbReference>
<evidence type="ECO:0000256" key="7">
    <source>
        <dbReference type="ARBA" id="ARBA00023004"/>
    </source>
</evidence>
<dbReference type="GO" id="GO:0046872">
    <property type="term" value="F:metal ion binding"/>
    <property type="evidence" value="ECO:0007669"/>
    <property type="project" value="UniProtKB-KW"/>
</dbReference>
<dbReference type="PANTHER" id="PTHR11601">
    <property type="entry name" value="CYSTEINE DESULFURYLASE FAMILY MEMBER"/>
    <property type="match status" value="1"/>
</dbReference>
<keyword evidence="6" id="KW-0663">Pyridoxal phosphate</keyword>
<dbReference type="Gene3D" id="1.10.260.50">
    <property type="match status" value="1"/>
</dbReference>
<evidence type="ECO:0000256" key="1">
    <source>
        <dbReference type="ARBA" id="ARBA00001933"/>
    </source>
</evidence>
<evidence type="ECO:0000256" key="10">
    <source>
        <dbReference type="RuleBase" id="RU004504"/>
    </source>
</evidence>
<evidence type="ECO:0000259" key="11">
    <source>
        <dbReference type="Pfam" id="PF00266"/>
    </source>
</evidence>
<evidence type="ECO:0000256" key="2">
    <source>
        <dbReference type="ARBA" id="ARBA00006490"/>
    </source>
</evidence>
<feature type="domain" description="Aminotransferase class V" evidence="11">
    <location>
        <begin position="11"/>
        <end position="378"/>
    </location>
</feature>
<dbReference type="Gene3D" id="3.40.640.10">
    <property type="entry name" value="Type I PLP-dependent aspartate aminotransferase-like (Major domain)"/>
    <property type="match status" value="1"/>
</dbReference>
<dbReference type="InterPro" id="IPR000192">
    <property type="entry name" value="Aminotrans_V_dom"/>
</dbReference>
<evidence type="ECO:0000256" key="6">
    <source>
        <dbReference type="ARBA" id="ARBA00022898"/>
    </source>
</evidence>
<name>A0A1F5CBV0_9BACT</name>
<evidence type="ECO:0000256" key="4">
    <source>
        <dbReference type="ARBA" id="ARBA00022679"/>
    </source>
</evidence>
<keyword evidence="5" id="KW-0479">Metal-binding</keyword>
<dbReference type="PROSITE" id="PS00595">
    <property type="entry name" value="AA_TRANSFER_CLASS_5"/>
    <property type="match status" value="1"/>
</dbReference>
<evidence type="ECO:0000256" key="9">
    <source>
        <dbReference type="ARBA" id="ARBA00050776"/>
    </source>
</evidence>
<dbReference type="InterPro" id="IPR015421">
    <property type="entry name" value="PyrdxlP-dep_Trfase_major"/>
</dbReference>
<dbReference type="AlphaFoldDB" id="A0A1F5CBV0"/>
<evidence type="ECO:0000256" key="8">
    <source>
        <dbReference type="ARBA" id="ARBA00023014"/>
    </source>
</evidence>
<dbReference type="InterPro" id="IPR015422">
    <property type="entry name" value="PyrdxlP-dep_Trfase_small"/>
</dbReference>
<dbReference type="InterPro" id="IPR020578">
    <property type="entry name" value="Aminotrans_V_PyrdxlP_BS"/>
</dbReference>
<proteinExistence type="inferred from homology"/>
<sequence>MNSQESKKSRIYLDYAATTPVDSEVLKAMIPYFSDKFGNASSVHSYGQEAIVALDKARQIIADFFACDWREIIFTGSATESNNLAIRGLIKETSVHIITTTIEHESVHESLRQLEKSGHKVTRVKCDKEGLVSVSSIEKAVKDNTILISVIYANNEIGVIQPVKEIGKLLEKINKRRRENGLNKIYFHTDAVQALNYLEARPDWLKVDMFTFSGHKIYGPKGISGLYVRKNTPLNPLILGGGQEFGLRSGTENVASSVGLAKALELVTKHRKKDSVRITKLRDKLLDAIIKTNINIKLNGSLKYRLPNNLNLRFAGYDNETLLVAFDQVGLAVSAGSACSARAAKASYVLSSLGLSDKEAKESIRITLGRYTTDAEINSAINIIKQSLKQLS</sequence>
<gene>
    <name evidence="12" type="ORF">A3I30_03690</name>
</gene>
<comment type="cofactor">
    <cofactor evidence="1 10">
        <name>pyridoxal 5'-phosphate</name>
        <dbReference type="ChEBI" id="CHEBI:597326"/>
    </cofactor>
</comment>
<dbReference type="Proteomes" id="UP000177197">
    <property type="component" value="Unassembled WGS sequence"/>
</dbReference>
<comment type="catalytic activity">
    <reaction evidence="9">
        <text>(sulfur carrier)-H + L-cysteine = (sulfur carrier)-SH + L-alanine</text>
        <dbReference type="Rhea" id="RHEA:43892"/>
        <dbReference type="Rhea" id="RHEA-COMP:14737"/>
        <dbReference type="Rhea" id="RHEA-COMP:14739"/>
        <dbReference type="ChEBI" id="CHEBI:29917"/>
        <dbReference type="ChEBI" id="CHEBI:35235"/>
        <dbReference type="ChEBI" id="CHEBI:57972"/>
        <dbReference type="ChEBI" id="CHEBI:64428"/>
        <dbReference type="EC" id="2.8.1.7"/>
    </reaction>
</comment>
<dbReference type="InterPro" id="IPR015424">
    <property type="entry name" value="PyrdxlP-dep_Trfase"/>
</dbReference>
<comment type="caution">
    <text evidence="12">The sequence shown here is derived from an EMBL/GenBank/DDBJ whole genome shotgun (WGS) entry which is preliminary data.</text>
</comment>